<dbReference type="OMA" id="TAVWTTC"/>
<dbReference type="AlphaFoldDB" id="A0A3B0KRS0"/>
<dbReference type="Gene3D" id="2.130.10.10">
    <property type="entry name" value="YVTN repeat-like/Quinoprotein amine dehydrogenase"/>
    <property type="match status" value="1"/>
</dbReference>
<evidence type="ECO:0000313" key="2">
    <source>
        <dbReference type="Proteomes" id="UP000268350"/>
    </source>
</evidence>
<dbReference type="PANTHER" id="PTHR14494">
    <property type="entry name" value="ALADIN/ADRACALIN/AAAS"/>
    <property type="match status" value="1"/>
</dbReference>
<dbReference type="InterPro" id="IPR015943">
    <property type="entry name" value="WD40/YVTN_repeat-like_dom_sf"/>
</dbReference>
<dbReference type="OrthoDB" id="411991at2759"/>
<evidence type="ECO:0000313" key="1">
    <source>
        <dbReference type="EMBL" id="SPP89359.1"/>
    </source>
</evidence>
<gene>
    <name evidence="1" type="ORF">DGUA_6G020186</name>
</gene>
<protein>
    <submittedName>
        <fullName evidence="1">Blast:Aladin</fullName>
    </submittedName>
</protein>
<dbReference type="SUPFAM" id="SSF50978">
    <property type="entry name" value="WD40 repeat-like"/>
    <property type="match status" value="1"/>
</dbReference>
<reference evidence="2" key="1">
    <citation type="submission" date="2018-01" db="EMBL/GenBank/DDBJ databases">
        <authorList>
            <person name="Alioto T."/>
            <person name="Alioto T."/>
        </authorList>
    </citation>
    <scope>NUCLEOTIDE SEQUENCE [LARGE SCALE GENOMIC DNA]</scope>
</reference>
<dbReference type="InterPro" id="IPR036322">
    <property type="entry name" value="WD40_repeat_dom_sf"/>
</dbReference>
<keyword evidence="2" id="KW-1185">Reference proteome</keyword>
<accession>A0A3B0KRS0</accession>
<dbReference type="Proteomes" id="UP000268350">
    <property type="component" value="Unassembled WGS sequence"/>
</dbReference>
<dbReference type="InterPro" id="IPR045139">
    <property type="entry name" value="Aladin"/>
</dbReference>
<dbReference type="GO" id="GO:0005643">
    <property type="term" value="C:nuclear pore"/>
    <property type="evidence" value="ECO:0007669"/>
    <property type="project" value="TreeGrafter"/>
</dbReference>
<dbReference type="STRING" id="7266.A0A3B0KRS0"/>
<name>A0A3B0KRS0_DROGU</name>
<dbReference type="GO" id="GO:0006913">
    <property type="term" value="P:nucleocytoplasmic transport"/>
    <property type="evidence" value="ECO:0007669"/>
    <property type="project" value="TreeGrafter"/>
</dbReference>
<organism evidence="1 2">
    <name type="scientific">Drosophila guanche</name>
    <name type="common">Fruit fly</name>
    <dbReference type="NCBI Taxonomy" id="7266"/>
    <lineage>
        <taxon>Eukaryota</taxon>
        <taxon>Metazoa</taxon>
        <taxon>Ecdysozoa</taxon>
        <taxon>Arthropoda</taxon>
        <taxon>Hexapoda</taxon>
        <taxon>Insecta</taxon>
        <taxon>Pterygota</taxon>
        <taxon>Neoptera</taxon>
        <taxon>Endopterygota</taxon>
        <taxon>Diptera</taxon>
        <taxon>Brachycera</taxon>
        <taxon>Muscomorpha</taxon>
        <taxon>Ephydroidea</taxon>
        <taxon>Drosophilidae</taxon>
        <taxon>Drosophila</taxon>
        <taxon>Sophophora</taxon>
    </lineage>
</organism>
<dbReference type="PANTHER" id="PTHR14494:SF0">
    <property type="entry name" value="ALADIN"/>
    <property type="match status" value="1"/>
</dbReference>
<proteinExistence type="predicted"/>
<dbReference type="EMBL" id="OUUW01000020">
    <property type="protein sequence ID" value="SPP89359.1"/>
    <property type="molecule type" value="Genomic_DNA"/>
</dbReference>
<sequence>MEQSKATQRRVCDPLRDQDAVSSIWSTLFNGLNTGKHWLLLLVRGLQHVRTTPLDRSLAIYRQMVCWDEACLRCIVIHPTSEQLAMVTRQDIVHLFGNWKDPPAQLQAAEQVDLYCVAFRPGTYCELAVGCAAGIYIWQNVPNILWEKRLLSHTKHIHVTSVQWNEPGTALLSVALGSRQIIVWAPDSGHPIRMLSATISFLLYSPDFQILFGACSDAGARVYYADSRCWQIEQILEGRQIHTADWTACSTYLLFVQKDDTNLYSVTRYAEVGVFLKPQLVWTFELVADLHEVSFFGKVMHHGQAQAIAVDPLNVYLAVIYKRQPFVLLCKILLVKHAKVRILPWEYIYCDDDQTLRNCVHYPTCMCFGHAKKDGLRMLAIGWNSGIYQVKMLNEEKYEK</sequence>